<feature type="transmembrane region" description="Helical" evidence="5">
    <location>
        <begin position="12"/>
        <end position="34"/>
    </location>
</feature>
<keyword evidence="4 5" id="KW-0472">Membrane</keyword>
<evidence type="ECO:0000256" key="1">
    <source>
        <dbReference type="ARBA" id="ARBA00004127"/>
    </source>
</evidence>
<dbReference type="RefSeq" id="WP_114789288.1">
    <property type="nucleotide sequence ID" value="NZ_CP139960.1"/>
</dbReference>
<dbReference type="EMBL" id="CP139960">
    <property type="protein sequence ID" value="WQD39887.1"/>
    <property type="molecule type" value="Genomic_DNA"/>
</dbReference>
<reference evidence="6 7" key="1">
    <citation type="submission" date="2023-12" db="EMBL/GenBank/DDBJ databases">
        <title>Genome sequencing and assembly of bacterial species from a model synthetic community.</title>
        <authorList>
            <person name="Hogle S.L."/>
        </authorList>
    </citation>
    <scope>NUCLEOTIDE SEQUENCE [LARGE SCALE GENOMIC DNA]</scope>
    <source>
        <strain evidence="6 7">HAMBI_3031</strain>
    </source>
</reference>
<organism evidence="6 7">
    <name type="scientific">Niabella yanshanensis</name>
    <dbReference type="NCBI Taxonomy" id="577386"/>
    <lineage>
        <taxon>Bacteria</taxon>
        <taxon>Pseudomonadati</taxon>
        <taxon>Bacteroidota</taxon>
        <taxon>Chitinophagia</taxon>
        <taxon>Chitinophagales</taxon>
        <taxon>Chitinophagaceae</taxon>
        <taxon>Niabella</taxon>
    </lineage>
</organism>
<accession>A0ABZ0WCV8</accession>
<feature type="transmembrane region" description="Helical" evidence="5">
    <location>
        <begin position="180"/>
        <end position="199"/>
    </location>
</feature>
<evidence type="ECO:0000256" key="2">
    <source>
        <dbReference type="ARBA" id="ARBA00022692"/>
    </source>
</evidence>
<dbReference type="InterPro" id="IPR008217">
    <property type="entry name" value="Ccc1_fam"/>
</dbReference>
<comment type="subcellular location">
    <subcellularLocation>
        <location evidence="1">Endomembrane system</location>
        <topology evidence="1">Multi-pass membrane protein</topology>
    </subcellularLocation>
</comment>
<feature type="transmembrane region" description="Helical" evidence="5">
    <location>
        <begin position="152"/>
        <end position="168"/>
    </location>
</feature>
<feature type="transmembrane region" description="Helical" evidence="5">
    <location>
        <begin position="40"/>
        <end position="63"/>
    </location>
</feature>
<dbReference type="Pfam" id="PF01988">
    <property type="entry name" value="VIT1"/>
    <property type="match status" value="1"/>
</dbReference>
<keyword evidence="7" id="KW-1185">Reference proteome</keyword>
<proteinExistence type="predicted"/>
<sequence>MSSPKPFYDFLPAFIVGVIEGVIVILSLFCFLLARGVDTYLIFIYSGIALVFIAALLAAGAYYTRKEEMDNSGGESKILKIYQSLDIDDHLKKAMVDDTVQENKVWEKEWQEGGNATSSLMPKQYALSVFWGFLAGGIIILINNYLMQLPDYAALLIPFLLLAALGFYKYKLSNQKPVNGMLLISLSGMAAAIGAYYAGGFF</sequence>
<keyword evidence="2 5" id="KW-0812">Transmembrane</keyword>
<gene>
    <name evidence="6" type="ORF">U0035_06955</name>
</gene>
<evidence type="ECO:0000256" key="5">
    <source>
        <dbReference type="SAM" id="Phobius"/>
    </source>
</evidence>
<evidence type="ECO:0000313" key="7">
    <source>
        <dbReference type="Proteomes" id="UP001325680"/>
    </source>
</evidence>
<keyword evidence="3 5" id="KW-1133">Transmembrane helix</keyword>
<evidence type="ECO:0000313" key="6">
    <source>
        <dbReference type="EMBL" id="WQD39887.1"/>
    </source>
</evidence>
<protein>
    <submittedName>
        <fullName evidence="6">VIT1/CCC1 transporter family protein</fullName>
    </submittedName>
</protein>
<evidence type="ECO:0000256" key="4">
    <source>
        <dbReference type="ARBA" id="ARBA00023136"/>
    </source>
</evidence>
<name>A0ABZ0WCV8_9BACT</name>
<evidence type="ECO:0000256" key="3">
    <source>
        <dbReference type="ARBA" id="ARBA00022989"/>
    </source>
</evidence>
<dbReference type="Proteomes" id="UP001325680">
    <property type="component" value="Chromosome"/>
</dbReference>
<feature type="transmembrane region" description="Helical" evidence="5">
    <location>
        <begin position="125"/>
        <end position="146"/>
    </location>
</feature>